<dbReference type="HOGENOM" id="CLU_521835_0_0_1"/>
<dbReference type="Proteomes" id="UP000017559">
    <property type="component" value="Unassembled WGS sequence"/>
</dbReference>
<evidence type="ECO:0000313" key="3">
    <source>
        <dbReference type="Proteomes" id="UP000017559"/>
    </source>
</evidence>
<sequence>MKLPKSCAPKRPLCGSSTDVKDVKWLEVQLDDLQVGNVAEDVELEGAVTDPETQEWSDFRLTEKIGTLLKFSSMEKRETLNAEPIRQGFDLLPLVNTTYYLPSVSLLTNVDISPTRMSSLPRFWLARPSVDCLDLPRRRKIRYQLGQSLIRQPLAIPSKRANEGLVAIGPARGALGDMPFRSYFGWSPMSNEIPAKYYHSLHLLSTFTHVICISILSYLIAKREPLIHKLHPTQWKHLTWGKVCAFLVMVFTWTFIFFSGIFMTGVGTTGNPESCAAVILICFILLNITKALNHAFLVEKVYIIWSSGCSTPRFETKVYKICSVSLLVYFGMAIDGFVRYRTSYITEGGGCVFGYKGIAAFLLETYNLLQNAAFALMFVWPLWHSRVTSPRLRAIAKKTLYGTLGGVMMSSVNAIALLVLGGTELAWMCMTFCVLEATLNAWILDWVNSESGSSLRKHRSLTEIEITAASKAANLTNPNTGPSVRDELIQERSDITDDEDEQGRQDHLNNVRLNFNFQDDVD</sequence>
<dbReference type="PANTHER" id="PTHR38848">
    <property type="entry name" value="G-PROTEIN COUPLED RECEPTORS FAMILY 3 PROFILE DOMAIN-CONTAINING PROTEIN"/>
    <property type="match status" value="1"/>
</dbReference>
<keyword evidence="1" id="KW-0472">Membrane</keyword>
<name>V2Y2T1_MONRO</name>
<keyword evidence="1" id="KW-0812">Transmembrane</keyword>
<proteinExistence type="predicted"/>
<feature type="transmembrane region" description="Helical" evidence="1">
    <location>
        <begin position="276"/>
        <end position="297"/>
    </location>
</feature>
<reference evidence="2 3" key="1">
    <citation type="journal article" date="2014" name="BMC Genomics">
        <title>Genome and secretome analysis of the hemibiotrophic fungal pathogen, Moniliophthora roreri, which causes frosty pod rot disease of cacao: mechanisms of the biotrophic and necrotrophic phases.</title>
        <authorList>
            <person name="Meinhardt L.W."/>
            <person name="Costa G.G.L."/>
            <person name="Thomazella D.P.T."/>
            <person name="Teixeira P.J.P.L."/>
            <person name="Carazzolle M.F."/>
            <person name="Schuster S.C."/>
            <person name="Carlson J.E."/>
            <person name="Guiltinan M.J."/>
            <person name="Mieczkowski P."/>
            <person name="Farmer A."/>
            <person name="Ramaraj T."/>
            <person name="Crozier J."/>
            <person name="Davis R.E."/>
            <person name="Shao J."/>
            <person name="Melnick R.L."/>
            <person name="Pereira G.A.G."/>
            <person name="Bailey B.A."/>
        </authorList>
    </citation>
    <scope>NUCLEOTIDE SEQUENCE [LARGE SCALE GENOMIC DNA]</scope>
    <source>
        <strain evidence="2 3">MCA 2997</strain>
    </source>
</reference>
<comment type="caution">
    <text evidence="2">The sequence shown here is derived from an EMBL/GenBank/DDBJ whole genome shotgun (WGS) entry which is preliminary data.</text>
</comment>
<organism evidence="2 3">
    <name type="scientific">Moniliophthora roreri (strain MCA 2997)</name>
    <name type="common">Cocoa frosty pod rot fungus</name>
    <name type="synonym">Crinipellis roreri</name>
    <dbReference type="NCBI Taxonomy" id="1381753"/>
    <lineage>
        <taxon>Eukaryota</taxon>
        <taxon>Fungi</taxon>
        <taxon>Dikarya</taxon>
        <taxon>Basidiomycota</taxon>
        <taxon>Agaricomycotina</taxon>
        <taxon>Agaricomycetes</taxon>
        <taxon>Agaricomycetidae</taxon>
        <taxon>Agaricales</taxon>
        <taxon>Marasmiineae</taxon>
        <taxon>Marasmiaceae</taxon>
        <taxon>Moniliophthora</taxon>
    </lineage>
</organism>
<feature type="transmembrane region" description="Helical" evidence="1">
    <location>
        <begin position="242"/>
        <end position="264"/>
    </location>
</feature>
<keyword evidence="3" id="KW-1185">Reference proteome</keyword>
<dbReference type="EMBL" id="AWSO01000997">
    <property type="protein sequence ID" value="ESK85944.1"/>
    <property type="molecule type" value="Genomic_DNA"/>
</dbReference>
<dbReference type="KEGG" id="mrr:Moror_9484"/>
<evidence type="ECO:0000256" key="1">
    <source>
        <dbReference type="SAM" id="Phobius"/>
    </source>
</evidence>
<dbReference type="OrthoDB" id="3210850at2759"/>
<protein>
    <submittedName>
        <fullName evidence="2">Uncharacterized protein</fullName>
    </submittedName>
</protein>
<feature type="transmembrane region" description="Helical" evidence="1">
    <location>
        <begin position="318"/>
        <end position="338"/>
    </location>
</feature>
<feature type="transmembrane region" description="Helical" evidence="1">
    <location>
        <begin position="197"/>
        <end position="221"/>
    </location>
</feature>
<keyword evidence="1" id="KW-1133">Transmembrane helix</keyword>
<dbReference type="AlphaFoldDB" id="V2Y2T1"/>
<feature type="transmembrane region" description="Helical" evidence="1">
    <location>
        <begin position="400"/>
        <end position="419"/>
    </location>
</feature>
<accession>V2Y2T1</accession>
<gene>
    <name evidence="2" type="ORF">Moror_9484</name>
</gene>
<feature type="transmembrane region" description="Helical" evidence="1">
    <location>
        <begin position="358"/>
        <end position="380"/>
    </location>
</feature>
<evidence type="ECO:0000313" key="2">
    <source>
        <dbReference type="EMBL" id="ESK85944.1"/>
    </source>
</evidence>
<dbReference type="PANTHER" id="PTHR38848:SF3">
    <property type="entry name" value="G-PROTEIN COUPLED RECEPTORS FAMILY 3 PROFILE DOMAIN-CONTAINING PROTEIN"/>
    <property type="match status" value="1"/>
</dbReference>